<sequence>MLKLTKIKFICLLLLALLLIYLFDHFYYTKKDYDIVTTLNNHLDFRISENIPINEGDRIIKIIKIIDQQGNIKEYDPITGELVHKKFNSKDMITGYDYNHVSDDIINLDHLDNFKKKIFLDGNIHEYDDQKRLFRKINSNGIIKKYDHNDKKIEIILPNKDYKYDKYLLQEKFPEKKQKTYKYHKIQETFANGITRYYKKDVIQEISNKYIREYNPKTKTIQKIIFPNGEQRKYYGFYLFFLDQDNLIDKFIRKYRIHKMHKNYFFKLEQEILPDGTIIKYDNNLLPIQIKTKDNIIKTEYLLNTNTENNSIKMKQLPDNSIVEIDETKNYKIIKITDNNGITKNTEIIYSDNDMCKNIVKIIFPHGYIQEFDEFNGNLVKEIWPNQHIFEYTYLGNTMQLKKEITSTGNEIHYYYDDHYPLTLSNIVIPGIMYIPCHLPYSYDN</sequence>
<reference evidence="1 2" key="1">
    <citation type="journal article" date="2023" name="Int. J. Syst. Evol. Microbiol.">
        <title>The observation of taxonomic boundaries for the 16SrII and 16SrXXV phytoplasmas using genome-based delimitation.</title>
        <authorList>
            <person name="Rodrigues Jardim B."/>
            <person name="Tran-Nguyen L.T.T."/>
            <person name="Gambley C."/>
            <person name="Al-Sadi A.M."/>
            <person name="Al-Subhi A.M."/>
            <person name="Foissac X."/>
            <person name="Salar P."/>
            <person name="Cai H."/>
            <person name="Yang J.Y."/>
            <person name="Davis R."/>
            <person name="Jones L."/>
            <person name="Rodoni B."/>
            <person name="Constable F.E."/>
        </authorList>
    </citation>
    <scope>NUCLEOTIDE SEQUENCE [LARGE SCALE GENOMIC DNA]</scope>
    <source>
        <strain evidence="1">BAWM-OMN-P26</strain>
    </source>
</reference>
<dbReference type="RefSeq" id="WP_213680448.1">
    <property type="nucleotide sequence ID" value="NZ_JALQCT010000011.1"/>
</dbReference>
<organism evidence="1 2">
    <name type="scientific">Candidatus Phytoplasma australasiaticum subsp. australasiaticum</name>
    <dbReference type="NCBI Taxonomy" id="2832407"/>
    <lineage>
        <taxon>Bacteria</taxon>
        <taxon>Bacillati</taxon>
        <taxon>Mycoplasmatota</taxon>
        <taxon>Mollicutes</taxon>
        <taxon>Acholeplasmatales</taxon>
        <taxon>Acholeplasmataceae</taxon>
        <taxon>Candidatus Phytoplasma</taxon>
        <taxon>16SrII (Peanut WB group)</taxon>
        <taxon>Candidatus Phytoplasma australasiaticum</taxon>
    </lineage>
</organism>
<name>A0A9K3WT22_9MOLU</name>
<evidence type="ECO:0008006" key="3">
    <source>
        <dbReference type="Google" id="ProtNLM"/>
    </source>
</evidence>
<gene>
    <name evidence="1" type="ORF">OC696_01640</name>
</gene>
<keyword evidence="2" id="KW-1185">Reference proteome</keyword>
<protein>
    <recommendedName>
        <fullName evidence="3">DUF2963 domain-containing protein</fullName>
    </recommendedName>
</protein>
<evidence type="ECO:0000313" key="1">
    <source>
        <dbReference type="EMBL" id="MDO8054566.1"/>
    </source>
</evidence>
<dbReference type="Proteomes" id="UP001170651">
    <property type="component" value="Unassembled WGS sequence"/>
</dbReference>
<comment type="caution">
    <text evidence="1">The sequence shown here is derived from an EMBL/GenBank/DDBJ whole genome shotgun (WGS) entry which is preliminary data.</text>
</comment>
<dbReference type="AlphaFoldDB" id="A0A9K3WT22"/>
<proteinExistence type="predicted"/>
<evidence type="ECO:0000313" key="2">
    <source>
        <dbReference type="Proteomes" id="UP001170651"/>
    </source>
</evidence>
<dbReference type="EMBL" id="JAOSIW010000010">
    <property type="protein sequence ID" value="MDO8054566.1"/>
    <property type="molecule type" value="Genomic_DNA"/>
</dbReference>
<accession>A0A9K3WT22</accession>